<organism evidence="1 2">
    <name type="scientific">Blastococcus colisei</name>
    <dbReference type="NCBI Taxonomy" id="1564162"/>
    <lineage>
        <taxon>Bacteria</taxon>
        <taxon>Bacillati</taxon>
        <taxon>Actinomycetota</taxon>
        <taxon>Actinomycetes</taxon>
        <taxon>Geodermatophilales</taxon>
        <taxon>Geodermatophilaceae</taxon>
        <taxon>Blastococcus</taxon>
    </lineage>
</organism>
<keyword evidence="2" id="KW-1185">Reference proteome</keyword>
<dbReference type="RefSeq" id="WP_142026830.1">
    <property type="nucleotide sequence ID" value="NZ_VFQE01000001.1"/>
</dbReference>
<reference evidence="1 2" key="1">
    <citation type="submission" date="2019-06" db="EMBL/GenBank/DDBJ databases">
        <title>Sequencing the genomes of 1000 actinobacteria strains.</title>
        <authorList>
            <person name="Klenk H.-P."/>
        </authorList>
    </citation>
    <scope>NUCLEOTIDE SEQUENCE [LARGE SCALE GENOMIC DNA]</scope>
    <source>
        <strain evidence="1 2">DSM 46837</strain>
    </source>
</reference>
<evidence type="ECO:0000313" key="2">
    <source>
        <dbReference type="Proteomes" id="UP000319865"/>
    </source>
</evidence>
<protein>
    <submittedName>
        <fullName evidence="1">Uncharacterized protein</fullName>
    </submittedName>
</protein>
<dbReference type="AlphaFoldDB" id="A0A543PK14"/>
<evidence type="ECO:0000313" key="1">
    <source>
        <dbReference type="EMBL" id="TQN44409.1"/>
    </source>
</evidence>
<gene>
    <name evidence="1" type="ORF">FHU33_3911</name>
</gene>
<name>A0A543PK14_9ACTN</name>
<dbReference type="Proteomes" id="UP000319865">
    <property type="component" value="Unassembled WGS sequence"/>
</dbReference>
<dbReference type="EMBL" id="VFQE01000001">
    <property type="protein sequence ID" value="TQN44409.1"/>
    <property type="molecule type" value="Genomic_DNA"/>
</dbReference>
<accession>A0A543PK14</accession>
<sequence length="80" mass="8944">MTDTSALFDEPSTRAAVTVEVGPHTARLRGYGLERTLQELHIPHTACSDHWCITVDRVADLLARIEYADRRAVQLTAVVR</sequence>
<comment type="caution">
    <text evidence="1">The sequence shown here is derived from an EMBL/GenBank/DDBJ whole genome shotgun (WGS) entry which is preliminary data.</text>
</comment>
<dbReference type="OrthoDB" id="5198109at2"/>
<proteinExistence type="predicted"/>